<accession>A0A7J9MX57</accession>
<gene>
    <name evidence="1" type="ORF">Goshw_020622</name>
</gene>
<evidence type="ECO:0000313" key="2">
    <source>
        <dbReference type="Proteomes" id="UP000593576"/>
    </source>
</evidence>
<dbReference type="AlphaFoldDB" id="A0A7J9MX57"/>
<evidence type="ECO:0000313" key="1">
    <source>
        <dbReference type="EMBL" id="MBA0875703.1"/>
    </source>
</evidence>
<sequence length="177" mass="20573">MDPKEFDDQHKVDLWLLNTDWPRYWSEYMKMLEGRYEYIPTGESIIVPELACILEYMPWFRIHGKPYLLMPEERQRQIRMMPGAFPSPYMYPNPYMYPFLSPMAGWSQMPGSAPFPIMPNGPPMYRPAAHEGYQGGPSGSSLFYQSPPMYGFQTPSLFMMQTPPHTLFFEGGSSSQV</sequence>
<organism evidence="1 2">
    <name type="scientific">Gossypium schwendimanii</name>
    <name type="common">Cotton</name>
    <dbReference type="NCBI Taxonomy" id="34291"/>
    <lineage>
        <taxon>Eukaryota</taxon>
        <taxon>Viridiplantae</taxon>
        <taxon>Streptophyta</taxon>
        <taxon>Embryophyta</taxon>
        <taxon>Tracheophyta</taxon>
        <taxon>Spermatophyta</taxon>
        <taxon>Magnoliopsida</taxon>
        <taxon>eudicotyledons</taxon>
        <taxon>Gunneridae</taxon>
        <taxon>Pentapetalae</taxon>
        <taxon>rosids</taxon>
        <taxon>malvids</taxon>
        <taxon>Malvales</taxon>
        <taxon>Malvaceae</taxon>
        <taxon>Malvoideae</taxon>
        <taxon>Gossypium</taxon>
    </lineage>
</organism>
<dbReference type="OrthoDB" id="10378771at2759"/>
<comment type="caution">
    <text evidence="1">The sequence shown here is derived from an EMBL/GenBank/DDBJ whole genome shotgun (WGS) entry which is preliminary data.</text>
</comment>
<reference evidence="1 2" key="1">
    <citation type="journal article" date="2019" name="Genome Biol. Evol.">
        <title>Insights into the evolution of the New World diploid cottons (Gossypium, subgenus Houzingenia) based on genome sequencing.</title>
        <authorList>
            <person name="Grover C.E."/>
            <person name="Arick M.A. 2nd"/>
            <person name="Thrash A."/>
            <person name="Conover J.L."/>
            <person name="Sanders W.S."/>
            <person name="Peterson D.G."/>
            <person name="Frelichowski J.E."/>
            <person name="Scheffler J.A."/>
            <person name="Scheffler B.E."/>
            <person name="Wendel J.F."/>
        </authorList>
    </citation>
    <scope>NUCLEOTIDE SEQUENCE [LARGE SCALE GENOMIC DNA]</scope>
    <source>
        <strain evidence="1">1</strain>
        <tissue evidence="1">Leaf</tissue>
    </source>
</reference>
<dbReference type="EMBL" id="JABFAF010135844">
    <property type="protein sequence ID" value="MBA0875703.1"/>
    <property type="molecule type" value="Genomic_DNA"/>
</dbReference>
<keyword evidence="2" id="KW-1185">Reference proteome</keyword>
<name>A0A7J9MX57_GOSSC</name>
<dbReference type="Proteomes" id="UP000593576">
    <property type="component" value="Unassembled WGS sequence"/>
</dbReference>
<protein>
    <submittedName>
        <fullName evidence="1">Uncharacterized protein</fullName>
    </submittedName>
</protein>
<proteinExistence type="predicted"/>